<keyword evidence="1" id="KW-0378">Hydrolase</keyword>
<dbReference type="OrthoDB" id="9815425at2"/>
<evidence type="ECO:0000256" key="1">
    <source>
        <dbReference type="ARBA" id="ARBA00022801"/>
    </source>
</evidence>
<organism evidence="3 4">
    <name type="scientific">Levilactobacillus spicheri</name>
    <dbReference type="NCBI Taxonomy" id="216463"/>
    <lineage>
        <taxon>Bacteria</taxon>
        <taxon>Bacillati</taxon>
        <taxon>Bacillota</taxon>
        <taxon>Bacilli</taxon>
        <taxon>Lactobacillales</taxon>
        <taxon>Lactobacillaceae</taxon>
        <taxon>Levilactobacillus</taxon>
    </lineage>
</organism>
<evidence type="ECO:0000313" key="3">
    <source>
        <dbReference type="EMBL" id="KJW12458.1"/>
    </source>
</evidence>
<dbReference type="SUPFAM" id="SSF53474">
    <property type="entry name" value="alpha/beta-Hydrolases"/>
    <property type="match status" value="1"/>
</dbReference>
<name>A0A0F3RR06_9LACO</name>
<dbReference type="PANTHER" id="PTHR48081:SF8">
    <property type="entry name" value="ALPHA_BETA HYDROLASE FOLD-3 DOMAIN-CONTAINING PROTEIN-RELATED"/>
    <property type="match status" value="1"/>
</dbReference>
<gene>
    <name evidence="3" type="ORF">VC81_08140</name>
</gene>
<dbReference type="EMBL" id="JZCR01000019">
    <property type="protein sequence ID" value="KJW12458.1"/>
    <property type="molecule type" value="Genomic_DNA"/>
</dbReference>
<dbReference type="STRING" id="216463.VC81_08140"/>
<dbReference type="PATRIC" id="fig|216463.3.peg.744"/>
<dbReference type="Pfam" id="PF07859">
    <property type="entry name" value="Abhydrolase_3"/>
    <property type="match status" value="1"/>
</dbReference>
<comment type="caution">
    <text evidence="3">The sequence shown here is derived from an EMBL/GenBank/DDBJ whole genome shotgun (WGS) entry which is preliminary data.</text>
</comment>
<proteinExistence type="predicted"/>
<sequence length="285" mass="31209">MFMESAHQLAQQLRAQQAAKTAPVTAADLSSVLTRTLMVPTSAGTIPVYAQYPHFHTATGMVINLHGSGFIFPHNDRDTLFCKRLCLAANLTVFDVDYPLAPEHPFPVPLQATYEVVQFLTQRYHDQLGWPTLIGHSAGGNLAIGTQLLARRQDKPLVQQVILDYPALDLDTDPREKSYPAGAADHISAKLAQQFNAFYRPDGETGNPLISPVTAQPADLQNFPRTFILTADHDTLMAEAERFGQLLVAANVAVTTHRYPNSHHGFTVGGEGAADQAFQDILAWL</sequence>
<dbReference type="AlphaFoldDB" id="A0A0F3RR06"/>
<accession>A0A0F3RR06</accession>
<evidence type="ECO:0000313" key="4">
    <source>
        <dbReference type="Proteomes" id="UP000033491"/>
    </source>
</evidence>
<feature type="domain" description="Alpha/beta hydrolase fold-3" evidence="2">
    <location>
        <begin position="62"/>
        <end position="267"/>
    </location>
</feature>
<dbReference type="InterPro" id="IPR013094">
    <property type="entry name" value="AB_hydrolase_3"/>
</dbReference>
<reference evidence="3 4" key="1">
    <citation type="submission" date="2015-03" db="EMBL/GenBank/DDBJ databases">
        <authorList>
            <person name="Zheng J."/>
            <person name="Ganezle M."/>
        </authorList>
    </citation>
    <scope>NUCLEOTIDE SEQUENCE [LARGE SCALE GENOMIC DNA]</scope>
    <source>
        <strain evidence="3 4">LP38</strain>
    </source>
</reference>
<dbReference type="PANTHER" id="PTHR48081">
    <property type="entry name" value="AB HYDROLASE SUPERFAMILY PROTEIN C4A8.06C"/>
    <property type="match status" value="1"/>
</dbReference>
<evidence type="ECO:0000259" key="2">
    <source>
        <dbReference type="Pfam" id="PF07859"/>
    </source>
</evidence>
<dbReference type="Proteomes" id="UP000033491">
    <property type="component" value="Unassembled WGS sequence"/>
</dbReference>
<dbReference type="Gene3D" id="3.40.50.1820">
    <property type="entry name" value="alpha/beta hydrolase"/>
    <property type="match status" value="1"/>
</dbReference>
<dbReference type="InterPro" id="IPR029058">
    <property type="entry name" value="AB_hydrolase_fold"/>
</dbReference>
<dbReference type="InterPro" id="IPR050300">
    <property type="entry name" value="GDXG_lipolytic_enzyme"/>
</dbReference>
<dbReference type="GO" id="GO:0016787">
    <property type="term" value="F:hydrolase activity"/>
    <property type="evidence" value="ECO:0007669"/>
    <property type="project" value="UniProtKB-KW"/>
</dbReference>
<protein>
    <recommendedName>
        <fullName evidence="2">Alpha/beta hydrolase fold-3 domain-containing protein</fullName>
    </recommendedName>
</protein>